<evidence type="ECO:0000313" key="4">
    <source>
        <dbReference type="Proteomes" id="UP000052023"/>
    </source>
</evidence>
<dbReference type="EMBL" id="LLYA01000200">
    <property type="protein sequence ID" value="KRR18136.1"/>
    <property type="molecule type" value="Genomic_DNA"/>
</dbReference>
<comment type="caution">
    <text evidence="3">The sequence shown here is derived from an EMBL/GenBank/DDBJ whole genome shotgun (WGS) entry which is preliminary data.</text>
</comment>
<evidence type="ECO:0000259" key="2">
    <source>
        <dbReference type="PROSITE" id="PS50022"/>
    </source>
</evidence>
<dbReference type="InterPro" id="IPR000421">
    <property type="entry name" value="FA58C"/>
</dbReference>
<evidence type="ECO:0000313" key="3">
    <source>
        <dbReference type="EMBL" id="KRR18136.1"/>
    </source>
</evidence>
<reference evidence="3 4" key="1">
    <citation type="submission" date="2014-03" db="EMBL/GenBank/DDBJ databases">
        <title>Bradyrhizobium valentinum sp. nov., isolated from effective nodules of Lupinus mariae-josephae, a lupine endemic of basic-lime soils in Eastern Spain.</title>
        <authorList>
            <person name="Duran D."/>
            <person name="Rey L."/>
            <person name="Navarro A."/>
            <person name="Busquets A."/>
            <person name="Imperial J."/>
            <person name="Ruiz-Argueso T."/>
        </authorList>
    </citation>
    <scope>NUCLEOTIDE SEQUENCE [LARGE SCALE GENOMIC DNA]</scope>
    <source>
        <strain evidence="3 4">Ro19</strain>
    </source>
</reference>
<dbReference type="InterPro" id="IPR008979">
    <property type="entry name" value="Galactose-bd-like_sf"/>
</dbReference>
<gene>
    <name evidence="3" type="ORF">CQ13_35350</name>
</gene>
<dbReference type="Proteomes" id="UP000052023">
    <property type="component" value="Unassembled WGS sequence"/>
</dbReference>
<accession>A0A0R3MD06</accession>
<keyword evidence="1" id="KW-0732">Signal</keyword>
<dbReference type="RefSeq" id="WP_057847215.1">
    <property type="nucleotide sequence ID" value="NZ_LLYA01000200.1"/>
</dbReference>
<dbReference type="Gene3D" id="2.60.120.260">
    <property type="entry name" value="Galactose-binding domain-like"/>
    <property type="match status" value="1"/>
</dbReference>
<protein>
    <recommendedName>
        <fullName evidence="2">F5/8 type C domain-containing protein</fullName>
    </recommendedName>
</protein>
<dbReference type="PROSITE" id="PS50022">
    <property type="entry name" value="FA58C_3"/>
    <property type="match status" value="1"/>
</dbReference>
<organism evidence="3 4">
    <name type="scientific">Bradyrhizobium retamae</name>
    <dbReference type="NCBI Taxonomy" id="1300035"/>
    <lineage>
        <taxon>Bacteria</taxon>
        <taxon>Pseudomonadati</taxon>
        <taxon>Pseudomonadota</taxon>
        <taxon>Alphaproteobacteria</taxon>
        <taxon>Hyphomicrobiales</taxon>
        <taxon>Nitrobacteraceae</taxon>
        <taxon>Bradyrhizobium</taxon>
    </lineage>
</organism>
<evidence type="ECO:0000256" key="1">
    <source>
        <dbReference type="SAM" id="SignalP"/>
    </source>
</evidence>
<dbReference type="SUPFAM" id="SSF49785">
    <property type="entry name" value="Galactose-binding domain-like"/>
    <property type="match status" value="1"/>
</dbReference>
<feature type="signal peptide" evidence="1">
    <location>
        <begin position="1"/>
        <end position="20"/>
    </location>
</feature>
<feature type="chain" id="PRO_5006443925" description="F5/8 type C domain-containing protein" evidence="1">
    <location>
        <begin position="21"/>
        <end position="459"/>
    </location>
</feature>
<name>A0A0R3MD06_9BRAD</name>
<dbReference type="AlphaFoldDB" id="A0A0R3MD06"/>
<dbReference type="OrthoDB" id="5438497at2"/>
<keyword evidence="4" id="KW-1185">Reference proteome</keyword>
<feature type="domain" description="F5/8 type C" evidence="2">
    <location>
        <begin position="307"/>
        <end position="406"/>
    </location>
</feature>
<sequence length="459" mass="47971">MKRVLLAALAWVLLAVPVAAQWQVPDHAVPIGRGSGTGFKSAATATSGHPFVSNGGAADPSFQLLGASGGGTNNAFMQFIGPSGSIKTYTLPNADETIATLNAVQTLTNKTINGANNTLTVREADLSTSDVTTGNVSTTKHGFAPKLPNDATRYLDGTGAYSVPGSSPITQTMFDLFRNPANGVGGNTTTTYQFPGSALTASTIAFYANQGMRLQQARWLVALTPGHASNATRIRVVNFDSGPNNIVSMAEISATGTTPLTGGADITISLLGLINAGVFKQLGYQIAGNGVESPTVYLSTIEMVWGPNPPAYLIPRMTAATTGGFTASASSEFAGDNAAWKAFDWAQGSIWASANVAGPWWLRIDCPSTITPTSYVIWGRGGTGALLSPRNWTLEGSNDGVGWTVVDTRTNITGWQPFAGGPRSFTIAVPQAFSKWRLNISVTELGGNDVAVAEWNMLQ</sequence>
<proteinExistence type="predicted"/>